<feature type="transmembrane region" description="Helical" evidence="1">
    <location>
        <begin position="69"/>
        <end position="87"/>
    </location>
</feature>
<dbReference type="EMBL" id="CP042425">
    <property type="protein sequence ID" value="QEL19285.1"/>
    <property type="molecule type" value="Genomic_DNA"/>
</dbReference>
<evidence type="ECO:0000256" key="1">
    <source>
        <dbReference type="SAM" id="Phobius"/>
    </source>
</evidence>
<keyword evidence="1" id="KW-1133">Transmembrane helix</keyword>
<accession>A0A5C1AKT7</accession>
<dbReference type="AlphaFoldDB" id="A0A5C1AKT7"/>
<evidence type="ECO:0000313" key="3">
    <source>
        <dbReference type="Proteomes" id="UP000324974"/>
    </source>
</evidence>
<keyword evidence="3" id="KW-1185">Reference proteome</keyword>
<proteinExistence type="predicted"/>
<organism evidence="2 3">
    <name type="scientific">Limnoglobus roseus</name>
    <dbReference type="NCBI Taxonomy" id="2598579"/>
    <lineage>
        <taxon>Bacteria</taxon>
        <taxon>Pseudomonadati</taxon>
        <taxon>Planctomycetota</taxon>
        <taxon>Planctomycetia</taxon>
        <taxon>Gemmatales</taxon>
        <taxon>Gemmataceae</taxon>
        <taxon>Limnoglobus</taxon>
    </lineage>
</organism>
<evidence type="ECO:0000313" key="2">
    <source>
        <dbReference type="EMBL" id="QEL19285.1"/>
    </source>
</evidence>
<gene>
    <name evidence="2" type="ORF">PX52LOC_06348</name>
</gene>
<sequence>MSPQTQAREGMTHAQRKTAFLVLASIGSAPIRTCFSAPHSIGWRQASSPATWMGLALMFLWGLFGQSELLAYGLAPVALLLTALQAGKAKRDGSVHSNYIGTSIFARWFTDPHRARYLEAAITVGSGFFIRDADHALGAWLIAAGLGHAMVMNWISRRETYIRADQADALHEARNRSGSNDRPPLF</sequence>
<protein>
    <submittedName>
        <fullName evidence="2">Uncharacterized protein</fullName>
    </submittedName>
</protein>
<feature type="transmembrane region" description="Helical" evidence="1">
    <location>
        <begin position="137"/>
        <end position="155"/>
    </location>
</feature>
<reference evidence="3" key="1">
    <citation type="submission" date="2019-08" db="EMBL/GenBank/DDBJ databases">
        <title>Limnoglobus roseus gen. nov., sp. nov., a novel freshwater planctomycete with a giant genome from the family Gemmataceae.</title>
        <authorList>
            <person name="Kulichevskaya I.S."/>
            <person name="Naumoff D.G."/>
            <person name="Miroshnikov K."/>
            <person name="Ivanova A."/>
            <person name="Philippov D.A."/>
            <person name="Hakobyan A."/>
            <person name="Rijpstra I.C."/>
            <person name="Sinninghe Damste J.S."/>
            <person name="Liesack W."/>
            <person name="Dedysh S.N."/>
        </authorList>
    </citation>
    <scope>NUCLEOTIDE SEQUENCE [LARGE SCALE GENOMIC DNA]</scope>
    <source>
        <strain evidence="3">PX52</strain>
    </source>
</reference>
<dbReference type="Proteomes" id="UP000324974">
    <property type="component" value="Chromosome"/>
</dbReference>
<keyword evidence="1" id="KW-0472">Membrane</keyword>
<name>A0A5C1AKT7_9BACT</name>
<dbReference type="KEGG" id="lrs:PX52LOC_06348"/>
<keyword evidence="1" id="KW-0812">Transmembrane</keyword>